<evidence type="ECO:0000313" key="2">
    <source>
        <dbReference type="EMBL" id="NDU97443.1"/>
    </source>
</evidence>
<keyword evidence="3" id="KW-1185">Reference proteome</keyword>
<dbReference type="NCBIfam" id="NF040501">
    <property type="entry name" value="resist_ArsN2"/>
    <property type="match status" value="1"/>
</dbReference>
<dbReference type="Proteomes" id="UP000474175">
    <property type="component" value="Unassembled WGS sequence"/>
</dbReference>
<proteinExistence type="predicted"/>
<dbReference type="PROSITE" id="PS51186">
    <property type="entry name" value="GNAT"/>
    <property type="match status" value="1"/>
</dbReference>
<dbReference type="InterPro" id="IPR000182">
    <property type="entry name" value="GNAT_dom"/>
</dbReference>
<dbReference type="GO" id="GO:0016747">
    <property type="term" value="F:acyltransferase activity, transferring groups other than amino-acyl groups"/>
    <property type="evidence" value="ECO:0007669"/>
    <property type="project" value="InterPro"/>
</dbReference>
<reference evidence="2 3" key="1">
    <citation type="submission" date="2020-02" db="EMBL/GenBank/DDBJ databases">
        <title>Draft genome sequence of two Spirosoma agri KCTC 52727 and Spirosoma terrae KCTC 52035.</title>
        <authorList>
            <person name="Rojas J."/>
            <person name="Ambika Manirajan B."/>
            <person name="Suarez C."/>
            <person name="Ratering S."/>
            <person name="Schnell S."/>
        </authorList>
    </citation>
    <scope>NUCLEOTIDE SEQUENCE [LARGE SCALE GENOMIC DNA]</scope>
    <source>
        <strain evidence="2 3">KCTC 52035</strain>
    </source>
</reference>
<dbReference type="EMBL" id="JAAFZH010000011">
    <property type="protein sequence ID" value="NDU97443.1"/>
    <property type="molecule type" value="Genomic_DNA"/>
</dbReference>
<dbReference type="Gene3D" id="3.40.630.30">
    <property type="match status" value="1"/>
</dbReference>
<feature type="domain" description="N-acetyltransferase" evidence="1">
    <location>
        <begin position="3"/>
        <end position="145"/>
    </location>
</feature>
<dbReference type="RefSeq" id="WP_163952888.1">
    <property type="nucleotide sequence ID" value="NZ_JAAFZH010000011.1"/>
</dbReference>
<comment type="caution">
    <text evidence="2">The sequence shown here is derived from an EMBL/GenBank/DDBJ whole genome shotgun (WGS) entry which is preliminary data.</text>
</comment>
<organism evidence="2 3">
    <name type="scientific">Spirosoma terrae</name>
    <dbReference type="NCBI Taxonomy" id="1968276"/>
    <lineage>
        <taxon>Bacteria</taxon>
        <taxon>Pseudomonadati</taxon>
        <taxon>Bacteroidota</taxon>
        <taxon>Cytophagia</taxon>
        <taxon>Cytophagales</taxon>
        <taxon>Cytophagaceae</taxon>
        <taxon>Spirosoma</taxon>
    </lineage>
</organism>
<dbReference type="Pfam" id="PF00583">
    <property type="entry name" value="Acetyltransf_1"/>
    <property type="match status" value="1"/>
</dbReference>
<evidence type="ECO:0000313" key="3">
    <source>
        <dbReference type="Proteomes" id="UP000474175"/>
    </source>
</evidence>
<name>A0A6L9LEZ7_9BACT</name>
<protein>
    <submittedName>
        <fullName evidence="2">GNAT family N-acetyltransferase</fullName>
    </submittedName>
</protein>
<accession>A0A6L9LEZ7</accession>
<dbReference type="InterPro" id="IPR016181">
    <property type="entry name" value="Acyl_CoA_acyltransferase"/>
</dbReference>
<keyword evidence="2" id="KW-0808">Transferase</keyword>
<evidence type="ECO:0000259" key="1">
    <source>
        <dbReference type="PROSITE" id="PS51186"/>
    </source>
</evidence>
<sequence>MAIHIERARPDEIEAVLALLRQNKLPVEDLPAGLPDFLIARDEGTSVGVAGLESFESVGLLRSVAIDRTYWNKGIGAQLINQLLALADASHLQEVYLITNTAEGYFTRYGFVSVSRETVPEVIRLTPQFSGLCPSSAIVMKRSILTPVP</sequence>
<dbReference type="SUPFAM" id="SSF55729">
    <property type="entry name" value="Acyl-CoA N-acyltransferases (Nat)"/>
    <property type="match status" value="1"/>
</dbReference>
<dbReference type="AlphaFoldDB" id="A0A6L9LEZ7"/>
<gene>
    <name evidence="2" type="ORF">GK108_21345</name>
</gene>
<dbReference type="CDD" id="cd04301">
    <property type="entry name" value="NAT_SF"/>
    <property type="match status" value="1"/>
</dbReference>